<dbReference type="AlphaFoldDB" id="A0A6A4A546"/>
<name>A0A6A4A546_9STRA</name>
<reference evidence="2 3" key="1">
    <citation type="submission" date="2018-08" db="EMBL/GenBank/DDBJ databases">
        <title>Genomic investigation of the strawberry pathogen Phytophthora fragariae indicates pathogenicity is determined by transcriptional variation in three key races.</title>
        <authorList>
            <person name="Adams T.M."/>
            <person name="Armitage A.D."/>
            <person name="Sobczyk M.K."/>
            <person name="Bates H.J."/>
            <person name="Dunwell J.M."/>
            <person name="Nellist C.F."/>
            <person name="Harrison R.J."/>
        </authorList>
    </citation>
    <scope>NUCLEOTIDE SEQUENCE [LARGE SCALE GENOMIC DNA]</scope>
    <source>
        <strain evidence="2 3">BC-1</strain>
        <strain evidence="1 4">BC-23</strain>
    </source>
</reference>
<dbReference type="Proteomes" id="UP000440367">
    <property type="component" value="Unassembled WGS sequence"/>
</dbReference>
<evidence type="ECO:0008006" key="5">
    <source>
        <dbReference type="Google" id="ProtNLM"/>
    </source>
</evidence>
<gene>
    <name evidence="2" type="ORF">PF002_g4656</name>
    <name evidence="1" type="ORF">PF004_g4525</name>
</gene>
<sequence>MVFLAASATGHKLPPLIVYAGVPGARVSAKVQDPVFCAVDVE</sequence>
<dbReference type="EMBL" id="QXGD01000146">
    <property type="protein sequence ID" value="KAE9250662.1"/>
    <property type="molecule type" value="Genomic_DNA"/>
</dbReference>
<evidence type="ECO:0000313" key="1">
    <source>
        <dbReference type="EMBL" id="KAE9247004.1"/>
    </source>
</evidence>
<evidence type="ECO:0000313" key="3">
    <source>
        <dbReference type="Proteomes" id="UP000440367"/>
    </source>
</evidence>
<dbReference type="EMBL" id="QXGC01000158">
    <property type="protein sequence ID" value="KAE9247004.1"/>
    <property type="molecule type" value="Genomic_DNA"/>
</dbReference>
<evidence type="ECO:0000313" key="2">
    <source>
        <dbReference type="EMBL" id="KAE9250662.1"/>
    </source>
</evidence>
<proteinExistence type="predicted"/>
<dbReference type="Proteomes" id="UP000476176">
    <property type="component" value="Unassembled WGS sequence"/>
</dbReference>
<organism evidence="2 3">
    <name type="scientific">Phytophthora fragariae</name>
    <dbReference type="NCBI Taxonomy" id="53985"/>
    <lineage>
        <taxon>Eukaryota</taxon>
        <taxon>Sar</taxon>
        <taxon>Stramenopiles</taxon>
        <taxon>Oomycota</taxon>
        <taxon>Peronosporomycetes</taxon>
        <taxon>Peronosporales</taxon>
        <taxon>Peronosporaceae</taxon>
        <taxon>Phytophthora</taxon>
    </lineage>
</organism>
<accession>A0A6A4A546</accession>
<evidence type="ECO:0000313" key="4">
    <source>
        <dbReference type="Proteomes" id="UP000476176"/>
    </source>
</evidence>
<protein>
    <recommendedName>
        <fullName evidence="5">DDE-1 domain-containing protein</fullName>
    </recommendedName>
</protein>
<comment type="caution">
    <text evidence="2">The sequence shown here is derived from an EMBL/GenBank/DDBJ whole genome shotgun (WGS) entry which is preliminary data.</text>
</comment>